<name>A0A8T0SK17_PANVG</name>
<dbReference type="AlphaFoldDB" id="A0A8T0SK17"/>
<feature type="compositionally biased region" description="Basic and acidic residues" evidence="1">
    <location>
        <begin position="13"/>
        <end position="23"/>
    </location>
</feature>
<gene>
    <name evidence="2" type="ORF">PVAP13_5KG258507</name>
</gene>
<keyword evidence="3" id="KW-1185">Reference proteome</keyword>
<evidence type="ECO:0000313" key="2">
    <source>
        <dbReference type="EMBL" id="KAG2597445.1"/>
    </source>
</evidence>
<proteinExistence type="predicted"/>
<comment type="caution">
    <text evidence="2">The sequence shown here is derived from an EMBL/GenBank/DDBJ whole genome shotgun (WGS) entry which is preliminary data.</text>
</comment>
<accession>A0A8T0SK17</accession>
<dbReference type="Proteomes" id="UP000823388">
    <property type="component" value="Chromosome 5K"/>
</dbReference>
<reference evidence="2" key="1">
    <citation type="submission" date="2020-05" db="EMBL/GenBank/DDBJ databases">
        <title>WGS assembly of Panicum virgatum.</title>
        <authorList>
            <person name="Lovell J.T."/>
            <person name="Jenkins J."/>
            <person name="Shu S."/>
            <person name="Juenger T.E."/>
            <person name="Schmutz J."/>
        </authorList>
    </citation>
    <scope>NUCLEOTIDE SEQUENCE</scope>
    <source>
        <strain evidence="2">AP13</strain>
    </source>
</reference>
<organism evidence="2 3">
    <name type="scientific">Panicum virgatum</name>
    <name type="common">Blackwell switchgrass</name>
    <dbReference type="NCBI Taxonomy" id="38727"/>
    <lineage>
        <taxon>Eukaryota</taxon>
        <taxon>Viridiplantae</taxon>
        <taxon>Streptophyta</taxon>
        <taxon>Embryophyta</taxon>
        <taxon>Tracheophyta</taxon>
        <taxon>Spermatophyta</taxon>
        <taxon>Magnoliopsida</taxon>
        <taxon>Liliopsida</taxon>
        <taxon>Poales</taxon>
        <taxon>Poaceae</taxon>
        <taxon>PACMAD clade</taxon>
        <taxon>Panicoideae</taxon>
        <taxon>Panicodae</taxon>
        <taxon>Paniceae</taxon>
        <taxon>Panicinae</taxon>
        <taxon>Panicum</taxon>
        <taxon>Panicum sect. Hiantes</taxon>
    </lineage>
</organism>
<protein>
    <submittedName>
        <fullName evidence="2">Uncharacterized protein</fullName>
    </submittedName>
</protein>
<dbReference type="EMBL" id="CM029045">
    <property type="protein sequence ID" value="KAG2597445.1"/>
    <property type="molecule type" value="Genomic_DNA"/>
</dbReference>
<evidence type="ECO:0000313" key="3">
    <source>
        <dbReference type="Proteomes" id="UP000823388"/>
    </source>
</evidence>
<evidence type="ECO:0000256" key="1">
    <source>
        <dbReference type="SAM" id="MobiDB-lite"/>
    </source>
</evidence>
<sequence length="103" mass="11488">MPPLLSSAAMEPKQPKQPEHAEQPEQQPEPVQEPRRRRGPTTGETYCKKVKGPQRKIEFGADGNTTGRATGSFVSFLGQTARDHVPINFEDWKTVPMEIKGDC</sequence>
<feature type="region of interest" description="Disordered" evidence="1">
    <location>
        <begin position="1"/>
        <end position="47"/>
    </location>
</feature>